<evidence type="ECO:0000313" key="4">
    <source>
        <dbReference type="Proteomes" id="UP000829685"/>
    </source>
</evidence>
<dbReference type="SUPFAM" id="SSF56399">
    <property type="entry name" value="ADP-ribosylation"/>
    <property type="match status" value="1"/>
</dbReference>
<accession>A0A9P9WXF7</accession>
<evidence type="ECO:0000256" key="1">
    <source>
        <dbReference type="SAM" id="MobiDB-lite"/>
    </source>
</evidence>
<evidence type="ECO:0000259" key="2">
    <source>
        <dbReference type="Pfam" id="PF00644"/>
    </source>
</evidence>
<feature type="domain" description="PARP catalytic" evidence="2">
    <location>
        <begin position="171"/>
        <end position="343"/>
    </location>
</feature>
<gene>
    <name evidence="3" type="ORF">JX265_001312</name>
</gene>
<comment type="caution">
    <text evidence="3">The sequence shown here is derived from an EMBL/GenBank/DDBJ whole genome shotgun (WGS) entry which is preliminary data.</text>
</comment>
<keyword evidence="4" id="KW-1185">Reference proteome</keyword>
<reference evidence="3" key="1">
    <citation type="submission" date="2021-03" db="EMBL/GenBank/DDBJ databases">
        <title>Revisited historic fungal species revealed as producer of novel bioactive compounds through whole genome sequencing and comparative genomics.</title>
        <authorList>
            <person name="Vignolle G.A."/>
            <person name="Hochenegger N."/>
            <person name="Mach R.L."/>
            <person name="Mach-Aigner A.R."/>
            <person name="Javad Rahimi M."/>
            <person name="Salim K.A."/>
            <person name="Chan C.M."/>
            <person name="Lim L.B.L."/>
            <person name="Cai F."/>
            <person name="Druzhinina I.S."/>
            <person name="U'Ren J.M."/>
            <person name="Derntl C."/>
        </authorList>
    </citation>
    <scope>NUCLEOTIDE SEQUENCE</scope>
    <source>
        <strain evidence="3">TUCIM 5799</strain>
    </source>
</reference>
<organism evidence="3 4">
    <name type="scientific">Neoarthrinium moseri</name>
    <dbReference type="NCBI Taxonomy" id="1658444"/>
    <lineage>
        <taxon>Eukaryota</taxon>
        <taxon>Fungi</taxon>
        <taxon>Dikarya</taxon>
        <taxon>Ascomycota</taxon>
        <taxon>Pezizomycotina</taxon>
        <taxon>Sordariomycetes</taxon>
        <taxon>Xylariomycetidae</taxon>
        <taxon>Amphisphaeriales</taxon>
        <taxon>Apiosporaceae</taxon>
        <taxon>Neoarthrinium</taxon>
    </lineage>
</organism>
<protein>
    <recommendedName>
        <fullName evidence="2">PARP catalytic domain-containing protein</fullName>
    </recommendedName>
</protein>
<dbReference type="AlphaFoldDB" id="A0A9P9WXF7"/>
<feature type="region of interest" description="Disordered" evidence="1">
    <location>
        <begin position="521"/>
        <end position="540"/>
    </location>
</feature>
<dbReference type="Gene3D" id="3.90.228.10">
    <property type="match status" value="1"/>
</dbReference>
<dbReference type="Pfam" id="PF00644">
    <property type="entry name" value="PARP"/>
    <property type="match status" value="1"/>
</dbReference>
<dbReference type="InterPro" id="IPR012317">
    <property type="entry name" value="Poly(ADP-ribose)pol_cat_dom"/>
</dbReference>
<name>A0A9P9WXF7_9PEZI</name>
<sequence>MATANEIDFSEDELIELSFLRDLEADQLIAENFLDKDRQLESPLDEELVLEYEELALHVTAGRGYPALSVSYYWVDNISLPRTSIIELREQLKQLVHEANLINNHSRWEEREETGFYEPSMVVLDLAKTTRNHLEEFRKKTRPEVKDRKPQLAFAMKKASTVASSSGGKAFQYLQRTTEQICAEVPSAFRVLHVEQVLRGNLAQAFDNRQEELRRELDRQSLRTLRRHVPAQLQRSQRREDLVEHLARPRLTFHGTQRQFVPSIVRHGFLAPGARNPGTAAAHEVRCGSTYGRGIYSSPSAEFALSYSDWSCHATRPDQYFGLKLIVCATLMGRARQMFREDNWRDQGRPYEGADSHVANRELEYIVFDTAQIIPIYVIHLDWGEDNESHFVRLPTNPTQWVKPAAKKAGPNVLPKERSPDEIQRAKQAMHARAAKWFPYGYGPATGGRFVVEEVGEVDEDDEEYGDYQALRGEEFKDKSSLDFWTWVKAAEEEDADHGLTVDEYRHDVRGYGPSFWDKIPEPARLREGTDDEDSDTDGGFCLEQLLTDIGDAQHVA</sequence>
<proteinExistence type="predicted"/>
<dbReference type="GO" id="GO:0003950">
    <property type="term" value="F:NAD+ poly-ADP-ribosyltransferase activity"/>
    <property type="evidence" value="ECO:0007669"/>
    <property type="project" value="InterPro"/>
</dbReference>
<dbReference type="EMBL" id="JAFIMR010000002">
    <property type="protein sequence ID" value="KAI1881072.1"/>
    <property type="molecule type" value="Genomic_DNA"/>
</dbReference>
<dbReference type="Proteomes" id="UP000829685">
    <property type="component" value="Unassembled WGS sequence"/>
</dbReference>
<evidence type="ECO:0000313" key="3">
    <source>
        <dbReference type="EMBL" id="KAI1881072.1"/>
    </source>
</evidence>